<feature type="domain" description="EamA" evidence="6">
    <location>
        <begin position="11"/>
        <end position="139"/>
    </location>
</feature>
<name>A0ABW3ZEH3_9RHOB</name>
<evidence type="ECO:0000256" key="3">
    <source>
        <dbReference type="ARBA" id="ARBA00022989"/>
    </source>
</evidence>
<evidence type="ECO:0000313" key="7">
    <source>
        <dbReference type="EMBL" id="MFD1341349.1"/>
    </source>
</evidence>
<dbReference type="InterPro" id="IPR037185">
    <property type="entry name" value="EmrE-like"/>
</dbReference>
<feature type="transmembrane region" description="Helical" evidence="5">
    <location>
        <begin position="67"/>
        <end position="91"/>
    </location>
</feature>
<keyword evidence="8" id="KW-1185">Reference proteome</keyword>
<accession>A0ABW3ZEH3</accession>
<keyword evidence="2 5" id="KW-0812">Transmembrane</keyword>
<sequence length="298" mass="30307">MTLSTRALADLLLLALFWGASFLAIRTALDEIGPLTTVALRVAPAAALLWAWAGLRGHALPPRAAWSALAVMGLLNNAIPFTLMAWGQLFIPTGLTAILNVTTAIWGALVAALVFSDERLSPARAAAILLGFAGVVLAVGPEALAGAGSDLWASGAVLLGTFSYALAGAWARATLAQVPPVVAAAGMLTGASLIMVPLALAAEGVPPVPSGSTVLAILYYAGVATGIAYLLYFRILAQAGSANLLLVTLLIPPVAIVLGALVRGEALPPSAFAGLAALAVALLILRVRPPRRVRPKGV</sequence>
<dbReference type="Pfam" id="PF00892">
    <property type="entry name" value="EamA"/>
    <property type="match status" value="2"/>
</dbReference>
<evidence type="ECO:0000256" key="4">
    <source>
        <dbReference type="ARBA" id="ARBA00023136"/>
    </source>
</evidence>
<feature type="transmembrane region" description="Helical" evidence="5">
    <location>
        <begin position="214"/>
        <end position="232"/>
    </location>
</feature>
<feature type="domain" description="EamA" evidence="6">
    <location>
        <begin position="155"/>
        <end position="285"/>
    </location>
</feature>
<feature type="transmembrane region" description="Helical" evidence="5">
    <location>
        <begin position="97"/>
        <end position="115"/>
    </location>
</feature>
<dbReference type="EMBL" id="JBHTMU010000003">
    <property type="protein sequence ID" value="MFD1341349.1"/>
    <property type="molecule type" value="Genomic_DNA"/>
</dbReference>
<feature type="transmembrane region" description="Helical" evidence="5">
    <location>
        <begin position="127"/>
        <end position="145"/>
    </location>
</feature>
<reference evidence="8" key="1">
    <citation type="journal article" date="2019" name="Int. J. Syst. Evol. Microbiol.">
        <title>The Global Catalogue of Microorganisms (GCM) 10K type strain sequencing project: providing services to taxonomists for standard genome sequencing and annotation.</title>
        <authorList>
            <consortium name="The Broad Institute Genomics Platform"/>
            <consortium name="The Broad Institute Genome Sequencing Center for Infectious Disease"/>
            <person name="Wu L."/>
            <person name="Ma J."/>
        </authorList>
    </citation>
    <scope>NUCLEOTIDE SEQUENCE [LARGE SCALE GENOMIC DNA]</scope>
    <source>
        <strain evidence="8">CCUG 62953</strain>
    </source>
</reference>
<feature type="transmembrane region" description="Helical" evidence="5">
    <location>
        <begin position="182"/>
        <end position="202"/>
    </location>
</feature>
<organism evidence="7 8">
    <name type="scientific">Litorisediminicola beolgyonensis</name>
    <dbReference type="NCBI Taxonomy" id="1173614"/>
    <lineage>
        <taxon>Bacteria</taxon>
        <taxon>Pseudomonadati</taxon>
        <taxon>Pseudomonadota</taxon>
        <taxon>Alphaproteobacteria</taxon>
        <taxon>Rhodobacterales</taxon>
        <taxon>Paracoccaceae</taxon>
        <taxon>Litorisediminicola</taxon>
    </lineage>
</organism>
<dbReference type="RefSeq" id="WP_386801407.1">
    <property type="nucleotide sequence ID" value="NZ_JBHTMU010000003.1"/>
</dbReference>
<gene>
    <name evidence="7" type="ORF">ACFQ4E_02850</name>
</gene>
<evidence type="ECO:0000256" key="5">
    <source>
        <dbReference type="SAM" id="Phobius"/>
    </source>
</evidence>
<evidence type="ECO:0000313" key="8">
    <source>
        <dbReference type="Proteomes" id="UP001597135"/>
    </source>
</evidence>
<dbReference type="PANTHER" id="PTHR32322:SF9">
    <property type="entry name" value="AMINO-ACID METABOLITE EFFLUX PUMP-RELATED"/>
    <property type="match status" value="1"/>
</dbReference>
<evidence type="ECO:0000256" key="2">
    <source>
        <dbReference type="ARBA" id="ARBA00022692"/>
    </source>
</evidence>
<feature type="transmembrane region" description="Helical" evidence="5">
    <location>
        <begin position="268"/>
        <end position="287"/>
    </location>
</feature>
<feature type="transmembrane region" description="Helical" evidence="5">
    <location>
        <begin position="38"/>
        <end position="55"/>
    </location>
</feature>
<dbReference type="SUPFAM" id="SSF103481">
    <property type="entry name" value="Multidrug resistance efflux transporter EmrE"/>
    <property type="match status" value="2"/>
</dbReference>
<feature type="transmembrane region" description="Helical" evidence="5">
    <location>
        <begin position="151"/>
        <end position="170"/>
    </location>
</feature>
<dbReference type="InterPro" id="IPR050638">
    <property type="entry name" value="AA-Vitamin_Transporters"/>
</dbReference>
<keyword evidence="3 5" id="KW-1133">Transmembrane helix</keyword>
<proteinExistence type="predicted"/>
<comment type="subcellular location">
    <subcellularLocation>
        <location evidence="1">Membrane</location>
        <topology evidence="1">Multi-pass membrane protein</topology>
    </subcellularLocation>
</comment>
<feature type="transmembrane region" description="Helical" evidence="5">
    <location>
        <begin position="244"/>
        <end position="262"/>
    </location>
</feature>
<comment type="caution">
    <text evidence="7">The sequence shown here is derived from an EMBL/GenBank/DDBJ whole genome shotgun (WGS) entry which is preliminary data.</text>
</comment>
<dbReference type="Proteomes" id="UP001597135">
    <property type="component" value="Unassembled WGS sequence"/>
</dbReference>
<protein>
    <submittedName>
        <fullName evidence="7">DMT family transporter</fullName>
    </submittedName>
</protein>
<keyword evidence="4 5" id="KW-0472">Membrane</keyword>
<evidence type="ECO:0000259" key="6">
    <source>
        <dbReference type="Pfam" id="PF00892"/>
    </source>
</evidence>
<evidence type="ECO:0000256" key="1">
    <source>
        <dbReference type="ARBA" id="ARBA00004141"/>
    </source>
</evidence>
<dbReference type="PANTHER" id="PTHR32322">
    <property type="entry name" value="INNER MEMBRANE TRANSPORTER"/>
    <property type="match status" value="1"/>
</dbReference>
<dbReference type="InterPro" id="IPR000620">
    <property type="entry name" value="EamA_dom"/>
</dbReference>